<proteinExistence type="predicted"/>
<sequence>MQTSCGGTASGVSSILLDCRTQASLRRRSWIAFRPLQIFLRTASMHSSSSCVGGDSNLSMIPRWRPLLQTAVKLPFVTPFSCSPTATWTVRSSCARSPSPRLRRRSVPGLA</sequence>
<dbReference type="Proteomes" id="UP000654075">
    <property type="component" value="Unassembled WGS sequence"/>
</dbReference>
<feature type="non-terminal residue" evidence="1">
    <location>
        <position position="111"/>
    </location>
</feature>
<dbReference type="EMBL" id="CAJNNV010001914">
    <property type="protein sequence ID" value="CAE8586129.1"/>
    <property type="molecule type" value="Genomic_DNA"/>
</dbReference>
<evidence type="ECO:0000313" key="2">
    <source>
        <dbReference type="Proteomes" id="UP000654075"/>
    </source>
</evidence>
<reference evidence="1" key="1">
    <citation type="submission" date="2021-02" db="EMBL/GenBank/DDBJ databases">
        <authorList>
            <person name="Dougan E. K."/>
            <person name="Rhodes N."/>
            <person name="Thang M."/>
            <person name="Chan C."/>
        </authorList>
    </citation>
    <scope>NUCLEOTIDE SEQUENCE</scope>
</reference>
<evidence type="ECO:0000313" key="1">
    <source>
        <dbReference type="EMBL" id="CAE8586129.1"/>
    </source>
</evidence>
<name>A0A813DJB3_POLGL</name>
<keyword evidence="2" id="KW-1185">Reference proteome</keyword>
<organism evidence="1 2">
    <name type="scientific">Polarella glacialis</name>
    <name type="common">Dinoflagellate</name>
    <dbReference type="NCBI Taxonomy" id="89957"/>
    <lineage>
        <taxon>Eukaryota</taxon>
        <taxon>Sar</taxon>
        <taxon>Alveolata</taxon>
        <taxon>Dinophyceae</taxon>
        <taxon>Suessiales</taxon>
        <taxon>Suessiaceae</taxon>
        <taxon>Polarella</taxon>
    </lineage>
</organism>
<comment type="caution">
    <text evidence="1">The sequence shown here is derived from an EMBL/GenBank/DDBJ whole genome shotgun (WGS) entry which is preliminary data.</text>
</comment>
<accession>A0A813DJB3</accession>
<gene>
    <name evidence="1" type="ORF">PGLA1383_LOCUS5024</name>
</gene>
<dbReference type="AlphaFoldDB" id="A0A813DJB3"/>
<protein>
    <submittedName>
        <fullName evidence="1">Uncharacterized protein</fullName>
    </submittedName>
</protein>